<evidence type="ECO:0000313" key="2">
    <source>
        <dbReference type="Proteomes" id="UP000318103"/>
    </source>
</evidence>
<dbReference type="EMBL" id="VFNX01000001">
    <property type="protein sequence ID" value="TQK96667.1"/>
    <property type="molecule type" value="Genomic_DNA"/>
</dbReference>
<comment type="caution">
    <text evidence="1">The sequence shown here is derived from an EMBL/GenBank/DDBJ whole genome shotgun (WGS) entry which is preliminary data.</text>
</comment>
<accession>A0A542UC72</accession>
<organism evidence="1 2">
    <name type="scientific">Streptomyces puniciscabiei</name>
    <dbReference type="NCBI Taxonomy" id="164348"/>
    <lineage>
        <taxon>Bacteria</taxon>
        <taxon>Bacillati</taxon>
        <taxon>Actinomycetota</taxon>
        <taxon>Actinomycetes</taxon>
        <taxon>Kitasatosporales</taxon>
        <taxon>Streptomycetaceae</taxon>
        <taxon>Streptomyces</taxon>
    </lineage>
</organism>
<dbReference type="Proteomes" id="UP000318103">
    <property type="component" value="Unassembled WGS sequence"/>
</dbReference>
<keyword evidence="2" id="KW-1185">Reference proteome</keyword>
<dbReference type="RefSeq" id="WP_167528473.1">
    <property type="nucleotide sequence ID" value="NZ_JBEPBZ010000007.1"/>
</dbReference>
<reference evidence="1 2" key="1">
    <citation type="submission" date="2019-06" db="EMBL/GenBank/DDBJ databases">
        <title>Sequencing the genomes of 1000 actinobacteria strains.</title>
        <authorList>
            <person name="Klenk H.-P."/>
        </authorList>
    </citation>
    <scope>NUCLEOTIDE SEQUENCE [LARGE SCALE GENOMIC DNA]</scope>
    <source>
        <strain evidence="1 2">DSM 41929</strain>
    </source>
</reference>
<name>A0A542UC72_9ACTN</name>
<protein>
    <submittedName>
        <fullName evidence="1">Uncharacterized protein</fullName>
    </submittedName>
</protein>
<proteinExistence type="predicted"/>
<evidence type="ECO:0000313" key="1">
    <source>
        <dbReference type="EMBL" id="TQK96667.1"/>
    </source>
</evidence>
<dbReference type="AlphaFoldDB" id="A0A542UC72"/>
<sequence length="57" mass="6085">MGALVWLLIPLVAAIGGGLWGSWANRTRKMRGDGPELDGYARFREAMERSHTGAGGA</sequence>
<gene>
    <name evidence="1" type="ORF">FB563_1616</name>
</gene>